<feature type="domain" description="Nudix hydrolase" evidence="4">
    <location>
        <begin position="1"/>
        <end position="124"/>
    </location>
</feature>
<dbReference type="PROSITE" id="PS00893">
    <property type="entry name" value="NUDIX_BOX"/>
    <property type="match status" value="1"/>
</dbReference>
<dbReference type="Pfam" id="PF00293">
    <property type="entry name" value="NUDIX"/>
    <property type="match status" value="1"/>
</dbReference>
<comment type="cofactor">
    <cofactor evidence="1">
        <name>Mg(2+)</name>
        <dbReference type="ChEBI" id="CHEBI:18420"/>
    </cofactor>
</comment>
<dbReference type="PROSITE" id="PS51462">
    <property type="entry name" value="NUDIX"/>
    <property type="match status" value="1"/>
</dbReference>
<comment type="similarity">
    <text evidence="3">Belongs to the Nudix hydrolase family.</text>
</comment>
<dbReference type="InterPro" id="IPR020476">
    <property type="entry name" value="Nudix_hydrolase"/>
</dbReference>
<dbReference type="GO" id="GO:0016787">
    <property type="term" value="F:hydrolase activity"/>
    <property type="evidence" value="ECO:0007669"/>
    <property type="project" value="UniProtKB-KW"/>
</dbReference>
<dbReference type="EMBL" id="CP042906">
    <property type="protein sequence ID" value="QEX18849.1"/>
    <property type="molecule type" value="Genomic_DNA"/>
</dbReference>
<reference evidence="5 6" key="1">
    <citation type="submission" date="2019-08" db="EMBL/GenBank/DDBJ databases">
        <title>Hyperibacter terrae gen. nov., sp. nov. and Hyperibacter viscosus sp. nov., two new members in the family Rhodospirillaceae isolated from the rhizosphere of Hypericum perforatum.</title>
        <authorList>
            <person name="Noviana Z."/>
        </authorList>
    </citation>
    <scope>NUCLEOTIDE SEQUENCE [LARGE SCALE GENOMIC DNA]</scope>
    <source>
        <strain evidence="5 6">R5913</strain>
    </source>
</reference>
<dbReference type="AlphaFoldDB" id="A0A5J6MNA2"/>
<dbReference type="PANTHER" id="PTHR43046:SF14">
    <property type="entry name" value="MUTT_NUDIX FAMILY PROTEIN"/>
    <property type="match status" value="1"/>
</dbReference>
<keyword evidence="6" id="KW-1185">Reference proteome</keyword>
<dbReference type="InterPro" id="IPR015797">
    <property type="entry name" value="NUDIX_hydrolase-like_dom_sf"/>
</dbReference>
<dbReference type="PANTHER" id="PTHR43046">
    <property type="entry name" value="GDP-MANNOSE MANNOSYL HYDROLASE"/>
    <property type="match status" value="1"/>
</dbReference>
<gene>
    <name evidence="5" type="ORF">FRZ44_41600</name>
</gene>
<proteinExistence type="inferred from homology"/>
<evidence type="ECO:0000256" key="2">
    <source>
        <dbReference type="ARBA" id="ARBA00022801"/>
    </source>
</evidence>
<dbReference type="KEGG" id="htq:FRZ44_41600"/>
<keyword evidence="2 3" id="KW-0378">Hydrolase</keyword>
<organism evidence="5 6">
    <name type="scientific">Hypericibacter terrae</name>
    <dbReference type="NCBI Taxonomy" id="2602015"/>
    <lineage>
        <taxon>Bacteria</taxon>
        <taxon>Pseudomonadati</taxon>
        <taxon>Pseudomonadota</taxon>
        <taxon>Alphaproteobacteria</taxon>
        <taxon>Rhodospirillales</taxon>
        <taxon>Dongiaceae</taxon>
        <taxon>Hypericibacter</taxon>
    </lineage>
</organism>
<protein>
    <submittedName>
        <fullName evidence="5">NUDIX hydrolase</fullName>
    </submittedName>
</protein>
<dbReference type="InterPro" id="IPR020084">
    <property type="entry name" value="NUDIX_hydrolase_CS"/>
</dbReference>
<name>A0A5J6MNA2_9PROT</name>
<dbReference type="RefSeq" id="WP_191908220.1">
    <property type="nucleotide sequence ID" value="NZ_CP042906.1"/>
</dbReference>
<dbReference type="InterPro" id="IPR000086">
    <property type="entry name" value="NUDIX_hydrolase_dom"/>
</dbReference>
<evidence type="ECO:0000256" key="3">
    <source>
        <dbReference type="RuleBase" id="RU003476"/>
    </source>
</evidence>
<dbReference type="SUPFAM" id="SSF55811">
    <property type="entry name" value="Nudix"/>
    <property type="match status" value="1"/>
</dbReference>
<evidence type="ECO:0000313" key="5">
    <source>
        <dbReference type="EMBL" id="QEX18849.1"/>
    </source>
</evidence>
<dbReference type="Proteomes" id="UP000326202">
    <property type="component" value="Chromosome"/>
</dbReference>
<evidence type="ECO:0000259" key="4">
    <source>
        <dbReference type="PROSITE" id="PS51462"/>
    </source>
</evidence>
<dbReference type="Gene3D" id="3.90.79.10">
    <property type="entry name" value="Nucleoside Triphosphate Pyrophosphohydrolase"/>
    <property type="match status" value="1"/>
</dbReference>
<dbReference type="PRINTS" id="PR00502">
    <property type="entry name" value="NUDIXFAMILY"/>
</dbReference>
<accession>A0A5J6MNA2</accession>
<evidence type="ECO:0000313" key="6">
    <source>
        <dbReference type="Proteomes" id="UP000326202"/>
    </source>
</evidence>
<sequence length="146" mass="16050">MANIGVFATILDAAGHLLLVRQNYAGRVWSQPGGRVEPKESPLEALHREVREETGHRIQVERFVGAYSRTYDDDLVLAFIGHSIGSEPWAPDGEISAIGFFAPDRLPEPMNLRTRIRIADALAGRSGLVRVFDAPENQQASFPEGA</sequence>
<evidence type="ECO:0000256" key="1">
    <source>
        <dbReference type="ARBA" id="ARBA00001946"/>
    </source>
</evidence>